<dbReference type="KEGG" id="ceh:CEW89_17655"/>
<feature type="domain" description="DprA winged helix" evidence="3">
    <location>
        <begin position="317"/>
        <end position="377"/>
    </location>
</feature>
<evidence type="ECO:0000313" key="4">
    <source>
        <dbReference type="EMBL" id="ATG49238.1"/>
    </source>
</evidence>
<dbReference type="InterPro" id="IPR003488">
    <property type="entry name" value="DprA"/>
</dbReference>
<dbReference type="SUPFAM" id="SSF102405">
    <property type="entry name" value="MCP/YpsA-like"/>
    <property type="match status" value="1"/>
</dbReference>
<dbReference type="Gene3D" id="1.10.10.10">
    <property type="entry name" value="Winged helix-like DNA-binding domain superfamily/Winged helix DNA-binding domain"/>
    <property type="match status" value="1"/>
</dbReference>
<dbReference type="Pfam" id="PF17782">
    <property type="entry name" value="WHD_DprA"/>
    <property type="match status" value="1"/>
</dbReference>
<feature type="domain" description="Smf/DprA SLOG" evidence="2">
    <location>
        <begin position="87"/>
        <end position="293"/>
    </location>
</feature>
<name>A0A291GGD6_9RHOB</name>
<dbReference type="Proteomes" id="UP000217935">
    <property type="component" value="Chromosome"/>
</dbReference>
<protein>
    <submittedName>
        <fullName evidence="4">DNA-protecting protein DprA</fullName>
    </submittedName>
</protein>
<dbReference type="AlphaFoldDB" id="A0A291GGD6"/>
<dbReference type="PANTHER" id="PTHR43022">
    <property type="entry name" value="PROTEIN SMF"/>
    <property type="match status" value="1"/>
</dbReference>
<accession>A0A291GGD6</accession>
<dbReference type="STRING" id="1758178.GCA_001550095_03051"/>
<dbReference type="Pfam" id="PF21102">
    <property type="entry name" value="DprA_N"/>
    <property type="match status" value="1"/>
</dbReference>
<dbReference type="Pfam" id="PF02481">
    <property type="entry name" value="DNA_processg_A"/>
    <property type="match status" value="1"/>
</dbReference>
<dbReference type="EMBL" id="CP022196">
    <property type="protein sequence ID" value="ATG49238.1"/>
    <property type="molecule type" value="Genomic_DNA"/>
</dbReference>
<comment type="similarity">
    <text evidence="1">Belongs to the DprA/Smf family.</text>
</comment>
<evidence type="ECO:0000313" key="5">
    <source>
        <dbReference type="Proteomes" id="UP000217935"/>
    </source>
</evidence>
<dbReference type="GO" id="GO:0009294">
    <property type="term" value="P:DNA-mediated transformation"/>
    <property type="evidence" value="ECO:0007669"/>
    <property type="project" value="InterPro"/>
</dbReference>
<sequence>MDFIPSHHPLTPPHTVEDRADWLRLLRSRRVGVSTFYRLMQEHGSARIALETLPQIARNAGVAEYQICPKGVIEAELRAGRKTGARLILRTDDNYPALLALIEDAPPALWVKGDLSLLERPVLAVVGARNASSLGMRFARTLSRDLGAEGFAIASGLARGIDTSAHEAALDTGTIAVLAGGLDEIYPAENTALYHSIAEQGLLISEQPFGMKPFARHFPMRNRIVSGLSRATIVVEAAARSGSLLTAGNALDQGREVMAVPGHPFDARSAGCNILLRDGATLIRGARDVIDALAVASPLAQTAMETPDMAIPVPEAPPESRNLADHAALHREILARLAGAPLPEDDLIRDIGLAADRVSSEILNLELAGRIFRKPGGLLALG</sequence>
<organism evidence="4 5">
    <name type="scientific">Celeribacter ethanolicus</name>
    <dbReference type="NCBI Taxonomy" id="1758178"/>
    <lineage>
        <taxon>Bacteria</taxon>
        <taxon>Pseudomonadati</taxon>
        <taxon>Pseudomonadota</taxon>
        <taxon>Alphaproteobacteria</taxon>
        <taxon>Rhodobacterales</taxon>
        <taxon>Roseobacteraceae</taxon>
        <taxon>Celeribacter</taxon>
    </lineage>
</organism>
<dbReference type="PANTHER" id="PTHR43022:SF1">
    <property type="entry name" value="PROTEIN SMF"/>
    <property type="match status" value="1"/>
</dbReference>
<dbReference type="Gene3D" id="3.40.50.450">
    <property type="match status" value="1"/>
</dbReference>
<dbReference type="InterPro" id="IPR057666">
    <property type="entry name" value="DrpA_SLOG"/>
</dbReference>
<dbReference type="InterPro" id="IPR041614">
    <property type="entry name" value="DprA_WH"/>
</dbReference>
<evidence type="ECO:0000259" key="2">
    <source>
        <dbReference type="Pfam" id="PF02481"/>
    </source>
</evidence>
<proteinExistence type="inferred from homology"/>
<dbReference type="OrthoDB" id="9785707at2"/>
<reference evidence="4 5" key="1">
    <citation type="submission" date="2017-06" db="EMBL/GenBank/DDBJ databases">
        <title>Celeribacter sp. TSPH2 complete genome sequence.</title>
        <authorList>
            <person name="Woo J.-H."/>
            <person name="Kim H.-S."/>
        </authorList>
    </citation>
    <scope>NUCLEOTIDE SEQUENCE [LARGE SCALE GENOMIC DNA]</scope>
    <source>
        <strain evidence="4 5">TSPH2</strain>
    </source>
</reference>
<dbReference type="NCBIfam" id="TIGR00732">
    <property type="entry name" value="dprA"/>
    <property type="match status" value="1"/>
</dbReference>
<evidence type="ECO:0000259" key="3">
    <source>
        <dbReference type="Pfam" id="PF17782"/>
    </source>
</evidence>
<evidence type="ECO:0000256" key="1">
    <source>
        <dbReference type="ARBA" id="ARBA00006525"/>
    </source>
</evidence>
<keyword evidence="5" id="KW-1185">Reference proteome</keyword>
<gene>
    <name evidence="4" type="primary">dprA</name>
    <name evidence="4" type="ORF">CEW89_17655</name>
</gene>
<dbReference type="InterPro" id="IPR036388">
    <property type="entry name" value="WH-like_DNA-bd_sf"/>
</dbReference>
<dbReference type="RefSeq" id="WP_096806788.1">
    <property type="nucleotide sequence ID" value="NZ_CP022196.1"/>
</dbReference>